<protein>
    <submittedName>
        <fullName evidence="1">Uncharacterized protein</fullName>
    </submittedName>
</protein>
<name>A0ABY8PRE3_9BACT</name>
<accession>A0ABY8PRE3</accession>
<evidence type="ECO:0000313" key="2">
    <source>
        <dbReference type="Proteomes" id="UP001232493"/>
    </source>
</evidence>
<gene>
    <name evidence="1" type="ORF">JRV97_01140</name>
</gene>
<dbReference type="RefSeq" id="WP_280999460.1">
    <property type="nucleotide sequence ID" value="NZ_CP069362.1"/>
</dbReference>
<organism evidence="1 2">
    <name type="scientific">Marinitoga aeolica</name>
    <dbReference type="NCBI Taxonomy" id="2809031"/>
    <lineage>
        <taxon>Bacteria</taxon>
        <taxon>Thermotogati</taxon>
        <taxon>Thermotogota</taxon>
        <taxon>Thermotogae</taxon>
        <taxon>Petrotogales</taxon>
        <taxon>Petrotogaceae</taxon>
        <taxon>Marinitoga</taxon>
    </lineage>
</organism>
<dbReference type="Proteomes" id="UP001232493">
    <property type="component" value="Chromosome"/>
</dbReference>
<sequence length="140" mass="15950">MSKILITPLGTSPGVVYTALKSTNPDLCIIVTSEKGAEKISEIAEKSDFNLKNIKVIKFNNPFYGFEEIDEKIKNVEKYLNDAEEIYFNLSGGTSFLQYVIGKIKEIVNVKNKSFFAVDKRDIFQQKENPYVIGEWIEVK</sequence>
<dbReference type="EMBL" id="CP069362">
    <property type="protein sequence ID" value="WGS65191.1"/>
    <property type="molecule type" value="Genomic_DNA"/>
</dbReference>
<evidence type="ECO:0000313" key="1">
    <source>
        <dbReference type="EMBL" id="WGS65191.1"/>
    </source>
</evidence>
<reference evidence="1 2" key="1">
    <citation type="submission" date="2021-02" db="EMBL/GenBank/DDBJ databases">
        <title>Characterization of Marinitoga sp. nov. str. BP5-C20A.</title>
        <authorList>
            <person name="Erauso G."/>
            <person name="Postec A."/>
        </authorList>
    </citation>
    <scope>NUCLEOTIDE SEQUENCE [LARGE SCALE GENOMIC DNA]</scope>
    <source>
        <strain evidence="1 2">BP5-C20A</strain>
    </source>
</reference>
<proteinExistence type="predicted"/>
<keyword evidence="2" id="KW-1185">Reference proteome</keyword>